<keyword evidence="1" id="KW-1133">Transmembrane helix</keyword>
<organism evidence="2 3">
    <name type="scientific">Agromyces terreus</name>
    <dbReference type="NCBI Taxonomy" id="424795"/>
    <lineage>
        <taxon>Bacteria</taxon>
        <taxon>Bacillati</taxon>
        <taxon>Actinomycetota</taxon>
        <taxon>Actinomycetes</taxon>
        <taxon>Micrococcales</taxon>
        <taxon>Microbacteriaceae</taxon>
        <taxon>Agromyces</taxon>
    </lineage>
</organism>
<reference evidence="2" key="1">
    <citation type="submission" date="2022-06" db="EMBL/GenBank/DDBJ databases">
        <title>Sequencing the genomes of 1000 actinobacteria strains.</title>
        <authorList>
            <person name="Klenk H.-P."/>
        </authorList>
    </citation>
    <scope>NUCLEOTIDE SEQUENCE</scope>
    <source>
        <strain evidence="2">DSM 22016</strain>
    </source>
</reference>
<evidence type="ECO:0000313" key="2">
    <source>
        <dbReference type="EMBL" id="MCP2370737.1"/>
    </source>
</evidence>
<keyword evidence="3" id="KW-1185">Reference proteome</keyword>
<dbReference type="AlphaFoldDB" id="A0A9X2KEK8"/>
<feature type="transmembrane region" description="Helical" evidence="1">
    <location>
        <begin position="55"/>
        <end position="82"/>
    </location>
</feature>
<evidence type="ECO:0000313" key="3">
    <source>
        <dbReference type="Proteomes" id="UP001139722"/>
    </source>
</evidence>
<comment type="caution">
    <text evidence="2">The sequence shown here is derived from an EMBL/GenBank/DDBJ whole genome shotgun (WGS) entry which is preliminary data.</text>
</comment>
<evidence type="ECO:0000256" key="1">
    <source>
        <dbReference type="SAM" id="Phobius"/>
    </source>
</evidence>
<sequence>MELSGSLWDLTPLKAIGLASISVFAIAVGVVVATQRSRIRARWADAWGSGTALPTLAVVFGATLFLLVGFGIAAFLVVLVVLNG</sequence>
<protein>
    <submittedName>
        <fullName evidence="2">Uncharacterized protein</fullName>
    </submittedName>
</protein>
<feature type="transmembrane region" description="Helical" evidence="1">
    <location>
        <begin position="15"/>
        <end position="34"/>
    </location>
</feature>
<keyword evidence="1" id="KW-0812">Transmembrane</keyword>
<proteinExistence type="predicted"/>
<dbReference type="Proteomes" id="UP001139722">
    <property type="component" value="Unassembled WGS sequence"/>
</dbReference>
<dbReference type="RefSeq" id="WP_157000385.1">
    <property type="nucleotide sequence ID" value="NZ_BAAANU010000093.1"/>
</dbReference>
<gene>
    <name evidence="2" type="ORF">BJ978_001413</name>
</gene>
<name>A0A9X2KEK8_9MICO</name>
<accession>A0A9X2KEK8</accession>
<keyword evidence="1" id="KW-0472">Membrane</keyword>
<dbReference type="EMBL" id="JAMZDY010000001">
    <property type="protein sequence ID" value="MCP2370737.1"/>
    <property type="molecule type" value="Genomic_DNA"/>
</dbReference>